<keyword evidence="18" id="KW-1185">Reference proteome</keyword>
<dbReference type="PROSITE" id="PS51671">
    <property type="entry name" value="ACT"/>
    <property type="match status" value="2"/>
</dbReference>
<name>A0A934NA57_9BACT</name>
<dbReference type="EC" id="2.7.2.4" evidence="14"/>
<evidence type="ECO:0000256" key="13">
    <source>
        <dbReference type="PIRSR" id="PIRSR000726-1"/>
    </source>
</evidence>
<dbReference type="CDD" id="cd04923">
    <property type="entry name" value="ACT_AK-LysC-DapG-like_2"/>
    <property type="match status" value="1"/>
</dbReference>
<keyword evidence="8 14" id="KW-0418">Kinase</keyword>
<dbReference type="EMBL" id="JAEKNR010000154">
    <property type="protein sequence ID" value="MBJ7599419.1"/>
    <property type="molecule type" value="Genomic_DNA"/>
</dbReference>
<evidence type="ECO:0000313" key="17">
    <source>
        <dbReference type="EMBL" id="MBJ7599419.1"/>
    </source>
</evidence>
<reference evidence="17" key="1">
    <citation type="submission" date="2020-10" db="EMBL/GenBank/DDBJ databases">
        <title>Ca. Dormibacterota MAGs.</title>
        <authorList>
            <person name="Montgomery K."/>
        </authorList>
    </citation>
    <scope>NUCLEOTIDE SEQUENCE [LARGE SCALE GENOMIC DNA]</scope>
    <source>
        <strain evidence="17">SC8812_S17_10</strain>
    </source>
</reference>
<evidence type="ECO:0000256" key="9">
    <source>
        <dbReference type="ARBA" id="ARBA00022840"/>
    </source>
</evidence>
<dbReference type="Gene3D" id="3.40.1160.10">
    <property type="entry name" value="Acetylglutamate kinase-like"/>
    <property type="match status" value="1"/>
</dbReference>
<evidence type="ECO:0000256" key="8">
    <source>
        <dbReference type="ARBA" id="ARBA00022777"/>
    </source>
</evidence>
<dbReference type="GO" id="GO:0009090">
    <property type="term" value="P:homoserine biosynthetic process"/>
    <property type="evidence" value="ECO:0007669"/>
    <property type="project" value="TreeGrafter"/>
</dbReference>
<evidence type="ECO:0000259" key="16">
    <source>
        <dbReference type="PROSITE" id="PS51671"/>
    </source>
</evidence>
<dbReference type="NCBIfam" id="TIGR00656">
    <property type="entry name" value="asp_kin_monofn"/>
    <property type="match status" value="1"/>
</dbReference>
<evidence type="ECO:0000313" key="18">
    <source>
        <dbReference type="Proteomes" id="UP000612893"/>
    </source>
</evidence>
<comment type="pathway">
    <text evidence="1 15">Amino-acid biosynthesis; L-lysine biosynthesis via DAP pathway; (S)-tetrahydrodipicolinate from L-aspartate: step 1/4.</text>
</comment>
<gene>
    <name evidence="17" type="ORF">JF922_15245</name>
</gene>
<evidence type="ECO:0000256" key="1">
    <source>
        <dbReference type="ARBA" id="ARBA00004766"/>
    </source>
</evidence>
<organism evidence="17 18">
    <name type="scientific">Candidatus Nephthysia bennettiae</name>
    <dbReference type="NCBI Taxonomy" id="3127016"/>
    <lineage>
        <taxon>Bacteria</taxon>
        <taxon>Bacillati</taxon>
        <taxon>Candidatus Dormiibacterota</taxon>
        <taxon>Candidatus Dormibacteria</taxon>
        <taxon>Candidatus Dormibacterales</taxon>
        <taxon>Candidatus Dormibacteraceae</taxon>
        <taxon>Candidatus Nephthysia</taxon>
    </lineage>
</organism>
<dbReference type="NCBIfam" id="NF005155">
    <property type="entry name" value="PRK06635.1-4"/>
    <property type="match status" value="1"/>
</dbReference>
<dbReference type="InterPro" id="IPR036393">
    <property type="entry name" value="AceGlu_kinase-like_sf"/>
</dbReference>
<dbReference type="InterPro" id="IPR018042">
    <property type="entry name" value="Aspartate_kinase_CS"/>
</dbReference>
<feature type="binding site" evidence="13">
    <location>
        <position position="45"/>
    </location>
    <ligand>
        <name>substrate</name>
    </ligand>
</feature>
<keyword evidence="6 14" id="KW-0808">Transferase</keyword>
<dbReference type="Pfam" id="PF22468">
    <property type="entry name" value="ACT_9"/>
    <property type="match status" value="1"/>
</dbReference>
<dbReference type="PANTHER" id="PTHR21499:SF3">
    <property type="entry name" value="ASPARTOKINASE"/>
    <property type="match status" value="1"/>
</dbReference>
<evidence type="ECO:0000256" key="4">
    <source>
        <dbReference type="ARBA" id="ARBA00010122"/>
    </source>
</evidence>
<evidence type="ECO:0000256" key="14">
    <source>
        <dbReference type="RuleBase" id="RU003448"/>
    </source>
</evidence>
<dbReference type="FunFam" id="3.30.2130.10:FF:000002">
    <property type="entry name" value="Aspartokinase"/>
    <property type="match status" value="1"/>
</dbReference>
<protein>
    <recommendedName>
        <fullName evidence="14">Aspartokinase</fullName>
        <ecNumber evidence="14">2.7.2.4</ecNumber>
    </recommendedName>
</protein>
<keyword evidence="10" id="KW-0220">Diaminopimelate biosynthesis</keyword>
<feature type="binding site" evidence="13">
    <location>
        <begin position="171"/>
        <end position="172"/>
    </location>
    <ligand>
        <name>ATP</name>
        <dbReference type="ChEBI" id="CHEBI:30616"/>
    </ligand>
</feature>
<feature type="binding site" evidence="13">
    <location>
        <position position="182"/>
    </location>
    <ligand>
        <name>ATP</name>
        <dbReference type="ChEBI" id="CHEBI:30616"/>
    </ligand>
</feature>
<dbReference type="GO" id="GO:0005524">
    <property type="term" value="F:ATP binding"/>
    <property type="evidence" value="ECO:0007669"/>
    <property type="project" value="UniProtKB-KW"/>
</dbReference>
<dbReference type="InterPro" id="IPR001341">
    <property type="entry name" value="Asp_kinase"/>
</dbReference>
<comment type="similarity">
    <text evidence="4 14">Belongs to the aspartokinase family.</text>
</comment>
<dbReference type="SUPFAM" id="SSF55021">
    <property type="entry name" value="ACT-like"/>
    <property type="match status" value="2"/>
</dbReference>
<dbReference type="SUPFAM" id="SSF53633">
    <property type="entry name" value="Carbamate kinase-like"/>
    <property type="match status" value="1"/>
</dbReference>
<feature type="binding site" evidence="13">
    <location>
        <begin position="207"/>
        <end position="208"/>
    </location>
    <ligand>
        <name>ATP</name>
        <dbReference type="ChEBI" id="CHEBI:30616"/>
    </ligand>
</feature>
<feature type="domain" description="ACT" evidence="16">
    <location>
        <begin position="262"/>
        <end position="340"/>
    </location>
</feature>
<evidence type="ECO:0000256" key="7">
    <source>
        <dbReference type="ARBA" id="ARBA00022741"/>
    </source>
</evidence>
<dbReference type="Pfam" id="PF01842">
    <property type="entry name" value="ACT"/>
    <property type="match status" value="1"/>
</dbReference>
<dbReference type="GO" id="GO:0009089">
    <property type="term" value="P:lysine biosynthetic process via diaminopimelate"/>
    <property type="evidence" value="ECO:0007669"/>
    <property type="project" value="InterPro"/>
</dbReference>
<dbReference type="CDD" id="cd04913">
    <property type="entry name" value="ACT_AKii-LysC-BS-like_1"/>
    <property type="match status" value="1"/>
</dbReference>
<dbReference type="InterPro" id="IPR005260">
    <property type="entry name" value="Asp_kin_monofn"/>
</dbReference>
<evidence type="ECO:0000256" key="3">
    <source>
        <dbReference type="ARBA" id="ARBA00005139"/>
    </source>
</evidence>
<feature type="binding site" evidence="13">
    <location>
        <position position="72"/>
    </location>
    <ligand>
        <name>substrate</name>
    </ligand>
</feature>
<sequence>MVVQKYGGTSVGTAARIKRVSRRIAETVRSGNRVVAVVSAMGHTTDRLIELAGRVSSDPPPRELDMLVANGETITAPLVAMCLQGMGVPALSLTGPQAGVRTSRQHSRARIQEIRPDRILEALDQGKVAVVAGFQGVSEDLEITTLGRGGSDTTAVALAAALNAVACEIYTDVDGILTADPRVEPKARLLTHIGYDEILELAAVGAKVMHPRAVEIGELYSVAIHVRSSFHRRPGTMIVAEVPVEDRNRVRGVAHEKQVAKITVLGVPDRPGVAAAVFEPLGRHGISVDVIVQNVSVEGHTDLTFTVSESELAQALGLVEPIAREVQALGASHSLGLAKVSVVGTGMLGTPGIAARMFRTLAEAGINIEMISTSEIRITCIVERKDAERAVRALHSAFQLDQVPTPA</sequence>
<feature type="domain" description="ACT" evidence="16">
    <location>
        <begin position="342"/>
        <end position="407"/>
    </location>
</feature>
<comment type="caution">
    <text evidence="17">The sequence shown here is derived from an EMBL/GenBank/DDBJ whole genome shotgun (WGS) entry which is preliminary data.</text>
</comment>
<dbReference type="Gene3D" id="3.30.2130.10">
    <property type="entry name" value="VC0802-like"/>
    <property type="match status" value="1"/>
</dbReference>
<evidence type="ECO:0000256" key="10">
    <source>
        <dbReference type="ARBA" id="ARBA00022915"/>
    </source>
</evidence>
<dbReference type="NCBIfam" id="NF005154">
    <property type="entry name" value="PRK06635.1-2"/>
    <property type="match status" value="1"/>
</dbReference>
<evidence type="ECO:0000256" key="11">
    <source>
        <dbReference type="ARBA" id="ARBA00023154"/>
    </source>
</evidence>
<comment type="pathway">
    <text evidence="2 15">Amino-acid biosynthesis; L-methionine biosynthesis via de novo pathway; L-homoserine from L-aspartate: step 1/3.</text>
</comment>
<dbReference type="PANTHER" id="PTHR21499">
    <property type="entry name" value="ASPARTATE KINASE"/>
    <property type="match status" value="1"/>
</dbReference>
<comment type="pathway">
    <text evidence="3 15">Amino-acid biosynthesis; L-threonine biosynthesis; L-threonine from L-aspartate: step 1/5.</text>
</comment>
<dbReference type="Pfam" id="PF00696">
    <property type="entry name" value="AA_kinase"/>
    <property type="match status" value="1"/>
</dbReference>
<dbReference type="InterPro" id="IPR054352">
    <property type="entry name" value="ACT_Aspartokinase"/>
</dbReference>
<dbReference type="GO" id="GO:0019877">
    <property type="term" value="P:diaminopimelate biosynthetic process"/>
    <property type="evidence" value="ECO:0007669"/>
    <property type="project" value="UniProtKB-KW"/>
</dbReference>
<dbReference type="GO" id="GO:0005829">
    <property type="term" value="C:cytosol"/>
    <property type="evidence" value="ECO:0007669"/>
    <property type="project" value="TreeGrafter"/>
</dbReference>
<dbReference type="CDD" id="cd04246">
    <property type="entry name" value="AAK_AK-DapG-like"/>
    <property type="match status" value="1"/>
</dbReference>
<dbReference type="InterPro" id="IPR045865">
    <property type="entry name" value="ACT-like_dom_sf"/>
</dbReference>
<dbReference type="PIRSF" id="PIRSF000726">
    <property type="entry name" value="Asp_kin"/>
    <property type="match status" value="1"/>
</dbReference>
<evidence type="ECO:0000256" key="6">
    <source>
        <dbReference type="ARBA" id="ARBA00022679"/>
    </source>
</evidence>
<dbReference type="InterPro" id="IPR001048">
    <property type="entry name" value="Asp/Glu/Uridylate_kinase"/>
</dbReference>
<keyword evidence="7 13" id="KW-0547">Nucleotide-binding</keyword>
<feature type="binding site" evidence="13">
    <location>
        <begin position="5"/>
        <end position="8"/>
    </location>
    <ligand>
        <name>ATP</name>
        <dbReference type="ChEBI" id="CHEBI:30616"/>
    </ligand>
</feature>
<evidence type="ECO:0000256" key="12">
    <source>
        <dbReference type="ARBA" id="ARBA00047872"/>
    </source>
</evidence>
<comment type="catalytic activity">
    <reaction evidence="12 14">
        <text>L-aspartate + ATP = 4-phospho-L-aspartate + ADP</text>
        <dbReference type="Rhea" id="RHEA:23776"/>
        <dbReference type="ChEBI" id="CHEBI:29991"/>
        <dbReference type="ChEBI" id="CHEBI:30616"/>
        <dbReference type="ChEBI" id="CHEBI:57535"/>
        <dbReference type="ChEBI" id="CHEBI:456216"/>
        <dbReference type="EC" id="2.7.2.4"/>
    </reaction>
</comment>
<dbReference type="AlphaFoldDB" id="A0A934NA57"/>
<dbReference type="Proteomes" id="UP000612893">
    <property type="component" value="Unassembled WGS sequence"/>
</dbReference>
<evidence type="ECO:0000256" key="5">
    <source>
        <dbReference type="ARBA" id="ARBA00022605"/>
    </source>
</evidence>
<dbReference type="PROSITE" id="PS00324">
    <property type="entry name" value="ASPARTOKINASE"/>
    <property type="match status" value="1"/>
</dbReference>
<dbReference type="GO" id="GO:0004072">
    <property type="term" value="F:aspartate kinase activity"/>
    <property type="evidence" value="ECO:0007669"/>
    <property type="project" value="UniProtKB-EC"/>
</dbReference>
<keyword evidence="5 15" id="KW-0028">Amino-acid biosynthesis</keyword>
<evidence type="ECO:0000256" key="15">
    <source>
        <dbReference type="RuleBase" id="RU004249"/>
    </source>
</evidence>
<proteinExistence type="inferred from homology"/>
<accession>A0A934NA57</accession>
<dbReference type="NCBIfam" id="TIGR00657">
    <property type="entry name" value="asp_kinases"/>
    <property type="match status" value="1"/>
</dbReference>
<keyword evidence="11" id="KW-0457">Lysine biosynthesis</keyword>
<evidence type="ECO:0000256" key="2">
    <source>
        <dbReference type="ARBA" id="ARBA00004986"/>
    </source>
</evidence>
<dbReference type="FunFam" id="3.40.1160.10:FF:000002">
    <property type="entry name" value="Aspartokinase"/>
    <property type="match status" value="1"/>
</dbReference>
<keyword evidence="9 13" id="KW-0067">ATP-binding</keyword>
<dbReference type="InterPro" id="IPR002912">
    <property type="entry name" value="ACT_dom"/>
</dbReference>